<dbReference type="Pfam" id="PF09828">
    <property type="entry name" value="ChrB_C"/>
    <property type="match status" value="1"/>
</dbReference>
<reference evidence="3" key="1">
    <citation type="submission" date="2018-03" db="EMBL/GenBank/DDBJ databases">
        <authorList>
            <person name="Rodrigo-Torres L."/>
            <person name="Arahal R. D."/>
            <person name="Lucena T."/>
        </authorList>
    </citation>
    <scope>NUCLEOTIDE SEQUENCE [LARGE SCALE GENOMIC DNA]</scope>
    <source>
        <strain evidence="3">CECT 7615</strain>
    </source>
</reference>
<feature type="domain" description="Rhodanese" evidence="1">
    <location>
        <begin position="23"/>
        <end position="107"/>
    </location>
</feature>
<dbReference type="InterPro" id="IPR036873">
    <property type="entry name" value="Rhodanese-like_dom_sf"/>
</dbReference>
<dbReference type="OrthoDB" id="9784302at2"/>
<gene>
    <name evidence="2" type="ORF">TRM7615_02240</name>
</gene>
<dbReference type="Gene3D" id="3.40.250.10">
    <property type="entry name" value="Rhodanese-like domain"/>
    <property type="match status" value="1"/>
</dbReference>
<protein>
    <recommendedName>
        <fullName evidence="1">Rhodanese domain-containing protein</fullName>
    </recommendedName>
</protein>
<accession>A0A2R8C8J2</accession>
<dbReference type="Pfam" id="PF00581">
    <property type="entry name" value="Rhodanese"/>
    <property type="match status" value="1"/>
</dbReference>
<dbReference type="SMART" id="SM00450">
    <property type="entry name" value="RHOD"/>
    <property type="match status" value="1"/>
</dbReference>
<sequence>MPAFNSLSPNVLMRRIGTPDCPVVLDVRIDADFDDDPHMIPSSLRWPHNRVEELSSELQGKDVVVVCQKGLKLSHGAAAILRSSGASAQVLEGGMVAWRDTAYPTVNPAALPAPNGGQTTWVTRHRPKVDRIACAWLIRRFVDPYSRFLFVPPSEVDAVAEKFSATAFDTVNAPWTHDGELCTFDVMIRGFGLQTPALEQMGTVVRAADTDRHDLAPQAAGLLAISVGLSRAYKSDLDQLDAGMILYDALYRWARDGQGEQHTWSEGHGA</sequence>
<dbReference type="SUPFAM" id="SSF52821">
    <property type="entry name" value="Rhodanese/Cell cycle control phosphatase"/>
    <property type="match status" value="1"/>
</dbReference>
<dbReference type="PROSITE" id="PS50206">
    <property type="entry name" value="RHODANESE_3"/>
    <property type="match status" value="1"/>
</dbReference>
<name>A0A2R8C8J2_9RHOB</name>
<evidence type="ECO:0000313" key="2">
    <source>
        <dbReference type="EMBL" id="SPJ28735.1"/>
    </source>
</evidence>
<proteinExistence type="predicted"/>
<evidence type="ECO:0000259" key="1">
    <source>
        <dbReference type="PROSITE" id="PS50206"/>
    </source>
</evidence>
<dbReference type="Proteomes" id="UP000244898">
    <property type="component" value="Unassembled WGS sequence"/>
</dbReference>
<keyword evidence="3" id="KW-1185">Reference proteome</keyword>
<dbReference type="InterPro" id="IPR001763">
    <property type="entry name" value="Rhodanese-like_dom"/>
</dbReference>
<dbReference type="InterPro" id="IPR018634">
    <property type="entry name" value="ChrB_C"/>
</dbReference>
<dbReference type="EMBL" id="ONZG01000005">
    <property type="protein sequence ID" value="SPJ28735.1"/>
    <property type="molecule type" value="Genomic_DNA"/>
</dbReference>
<dbReference type="RefSeq" id="WP_108787458.1">
    <property type="nucleotide sequence ID" value="NZ_ONZG01000005.1"/>
</dbReference>
<organism evidence="2 3">
    <name type="scientific">Falsiruegeria mediterranea M17</name>
    <dbReference type="NCBI Taxonomy" id="1200281"/>
    <lineage>
        <taxon>Bacteria</taxon>
        <taxon>Pseudomonadati</taxon>
        <taxon>Pseudomonadota</taxon>
        <taxon>Alphaproteobacteria</taxon>
        <taxon>Rhodobacterales</taxon>
        <taxon>Roseobacteraceae</taxon>
        <taxon>Falsiruegeria</taxon>
    </lineage>
</organism>
<evidence type="ECO:0000313" key="3">
    <source>
        <dbReference type="Proteomes" id="UP000244898"/>
    </source>
</evidence>
<dbReference type="AlphaFoldDB" id="A0A2R8C8J2"/>